<comment type="caution">
    <text evidence="2">The sequence shown here is derived from an EMBL/GenBank/DDBJ whole genome shotgun (WGS) entry which is preliminary data.</text>
</comment>
<feature type="transmembrane region" description="Helical" evidence="1">
    <location>
        <begin position="64"/>
        <end position="81"/>
    </location>
</feature>
<reference evidence="2 3" key="1">
    <citation type="submission" date="2019-10" db="EMBL/GenBank/DDBJ databases">
        <title>Taxonomy of Antarctic Massilia spp.: description of Massilia rubra sp. nov., Massilia aquatica sp. nov., Massilia mucilaginosa sp. nov., Massilia frigida sp. nov. isolated from streams, lakes and regoliths.</title>
        <authorList>
            <person name="Holochova P."/>
            <person name="Sedlacek I."/>
            <person name="Kralova S."/>
            <person name="Maslanova I."/>
            <person name="Busse H.-J."/>
            <person name="Stankova E."/>
            <person name="Vrbovska V."/>
            <person name="Kovarovic V."/>
            <person name="Bartak M."/>
            <person name="Svec P."/>
            <person name="Pantucek R."/>
        </authorList>
    </citation>
    <scope>NUCLEOTIDE SEQUENCE [LARGE SCALE GENOMIC DNA]</scope>
    <source>
        <strain evidence="2 3">CCM 8694</strain>
    </source>
</reference>
<keyword evidence="3" id="KW-1185">Reference proteome</keyword>
<feature type="transmembrane region" description="Helical" evidence="1">
    <location>
        <begin position="127"/>
        <end position="146"/>
    </location>
</feature>
<evidence type="ECO:0000256" key="1">
    <source>
        <dbReference type="SAM" id="Phobius"/>
    </source>
</evidence>
<organism evidence="2 3">
    <name type="scientific">Massilia genomosp. 1</name>
    <dbReference type="NCBI Taxonomy" id="2609280"/>
    <lineage>
        <taxon>Bacteria</taxon>
        <taxon>Pseudomonadati</taxon>
        <taxon>Pseudomonadota</taxon>
        <taxon>Betaproteobacteria</taxon>
        <taxon>Burkholderiales</taxon>
        <taxon>Oxalobacteraceae</taxon>
        <taxon>Telluria group</taxon>
        <taxon>Massilia</taxon>
    </lineage>
</organism>
<feature type="transmembrane region" description="Helical" evidence="1">
    <location>
        <begin position="102"/>
        <end position="121"/>
    </location>
</feature>
<dbReference type="EMBL" id="WHJF01000091">
    <property type="protein sequence ID" value="NHZ65635.1"/>
    <property type="molecule type" value="Genomic_DNA"/>
</dbReference>
<accession>A0ABX0MY62</accession>
<evidence type="ECO:0000313" key="3">
    <source>
        <dbReference type="Proteomes" id="UP000610594"/>
    </source>
</evidence>
<dbReference type="RefSeq" id="WP_167239577.1">
    <property type="nucleotide sequence ID" value="NZ_WHJF01000091.1"/>
</dbReference>
<evidence type="ECO:0008006" key="4">
    <source>
        <dbReference type="Google" id="ProtNLM"/>
    </source>
</evidence>
<keyword evidence="1" id="KW-0812">Transmembrane</keyword>
<name>A0ABX0MY62_9BURK</name>
<proteinExistence type="predicted"/>
<evidence type="ECO:0000313" key="2">
    <source>
        <dbReference type="EMBL" id="NHZ65635.1"/>
    </source>
</evidence>
<keyword evidence="1" id="KW-1133">Transmembrane helix</keyword>
<protein>
    <recommendedName>
        <fullName evidence="4">Transmembrane protein</fullName>
    </recommendedName>
</protein>
<gene>
    <name evidence="2" type="ORF">F1735_25600</name>
</gene>
<sequence>MTPSSPNPYSAPTASFADVETGRCRRDGPILIASTTEHLPPRCVKCNAPAIMDKPRPFVWHHPGWYLLIPFVVYVLVGGFVRKKATLVLGLCKQHRRRRFHLSLASLGVFFLGLAGLYMSARSGDSLVLLFSSLLILVSLLLRTTAMRIVRPVFINQHDIHLKGCGPAFLDSLPER</sequence>
<dbReference type="Proteomes" id="UP000610594">
    <property type="component" value="Unassembled WGS sequence"/>
</dbReference>
<keyword evidence="1" id="KW-0472">Membrane</keyword>